<gene>
    <name evidence="3" type="ORF">N9A08_12650</name>
</gene>
<feature type="domain" description="AAA" evidence="2">
    <location>
        <begin position="380"/>
        <end position="488"/>
    </location>
</feature>
<dbReference type="SUPFAM" id="SSF52540">
    <property type="entry name" value="P-loop containing nucleoside triphosphate hydrolases"/>
    <property type="match status" value="1"/>
</dbReference>
<reference evidence="3" key="1">
    <citation type="submission" date="2022-09" db="EMBL/GenBank/DDBJ databases">
        <authorList>
            <person name="Li D."/>
            <person name="Cheng J."/>
            <person name="Li Y."/>
        </authorList>
    </citation>
    <scope>NUCLEOTIDE SEQUENCE</scope>
    <source>
        <strain evidence="3">DL</strain>
    </source>
</reference>
<dbReference type="InterPro" id="IPR050625">
    <property type="entry name" value="ParA/MinD_ATPase"/>
</dbReference>
<feature type="region of interest" description="Disordered" evidence="1">
    <location>
        <begin position="1"/>
        <end position="305"/>
    </location>
</feature>
<sequence length="630" mass="65994">MTENNPAANDQALPTRRARRAAQNRDLSGAPDGAERSTSQTGGVREPGNSGQAAGEQNDTLPSRRRARAELRSWGSVPAGEASESASGSSPAPAPGAVLEESAPDEGNDGGEPVPAPVADEAADRPEPLTEPDALTEPGAVPEPEALTEPDAVPGRNTAPGPETERDVERAADDEPEHAPEAGTAPDVGQAPGPEHAPEVESAPEAEPASDSGPAREPESETEPVSAPANTVHAAPAAAPEHGVHPAPEPLPEPGGGADGQPLAVALPELPAAPPAGPQQEMEITDREAAETPAGPPAGLPLEPAHMPVDLRERTRAAVRGEPNDVRRATFLDTQTAKIPAARGFRGFLASLGIRIAPSARELEERRDTRIVSQHWPGPRTISVVNGKGGANKTPTTVMLAAIFARNGGGPVLAWDNNETRGTLGWRTEQAQHDATVMDLLPETGLLQSPAAQSAMLAKFVHHQTDDKYDVLRSNPNVLASEQKVTKADFDALHSVASKYFRLNVVDSGNDESAERWLRMIDHTDQLVIATTTVEEHAEAGALLLEALQERGGKYAELARGAVVIVSQADRNGTEAQARRVAEAFKVLARAAVTIPYDPALVKGQIRYASLRPATQRAWLRAAAAVAGGL</sequence>
<dbReference type="Proteomes" id="UP001063368">
    <property type="component" value="Chromosome"/>
</dbReference>
<dbReference type="RefSeq" id="WP_263127474.1">
    <property type="nucleotide sequence ID" value="NZ_CP106856.1"/>
</dbReference>
<evidence type="ECO:0000256" key="1">
    <source>
        <dbReference type="SAM" id="MobiDB-lite"/>
    </source>
</evidence>
<name>A0ABY6FQH4_9MICC</name>
<feature type="compositionally biased region" description="Basic and acidic residues" evidence="1">
    <location>
        <begin position="163"/>
        <end position="180"/>
    </location>
</feature>
<dbReference type="EMBL" id="CP106856">
    <property type="protein sequence ID" value="UYB35470.1"/>
    <property type="molecule type" value="Genomic_DNA"/>
</dbReference>
<feature type="compositionally biased region" description="Low complexity" evidence="1">
    <location>
        <begin position="75"/>
        <end position="98"/>
    </location>
</feature>
<dbReference type="Gene3D" id="3.40.50.300">
    <property type="entry name" value="P-loop containing nucleotide triphosphate hydrolases"/>
    <property type="match status" value="1"/>
</dbReference>
<dbReference type="PANTHER" id="PTHR43384">
    <property type="entry name" value="SEPTUM SITE-DETERMINING PROTEIN MIND HOMOLOG, CHLOROPLASTIC-RELATED"/>
    <property type="match status" value="1"/>
</dbReference>
<dbReference type="InterPro" id="IPR025669">
    <property type="entry name" value="AAA_dom"/>
</dbReference>
<dbReference type="Pfam" id="PF13614">
    <property type="entry name" value="AAA_31"/>
    <property type="match status" value="1"/>
</dbReference>
<evidence type="ECO:0000313" key="3">
    <source>
        <dbReference type="EMBL" id="UYB35470.1"/>
    </source>
</evidence>
<dbReference type="PANTHER" id="PTHR43384:SF14">
    <property type="entry name" value="ESX-1 SECRETION-ASSOCIATED PROTEIN ESPI"/>
    <property type="match status" value="1"/>
</dbReference>
<evidence type="ECO:0000313" key="4">
    <source>
        <dbReference type="Proteomes" id="UP001063368"/>
    </source>
</evidence>
<feature type="compositionally biased region" description="Low complexity" evidence="1">
    <location>
        <begin position="227"/>
        <end position="241"/>
    </location>
</feature>
<feature type="compositionally biased region" description="Low complexity" evidence="1">
    <location>
        <begin position="200"/>
        <end position="213"/>
    </location>
</feature>
<dbReference type="InterPro" id="IPR027417">
    <property type="entry name" value="P-loop_NTPase"/>
</dbReference>
<evidence type="ECO:0000259" key="2">
    <source>
        <dbReference type="Pfam" id="PF13614"/>
    </source>
</evidence>
<proteinExistence type="predicted"/>
<organism evidence="3 4">
    <name type="scientific">Arthrobacter koreensis</name>
    <dbReference type="NCBI Taxonomy" id="199136"/>
    <lineage>
        <taxon>Bacteria</taxon>
        <taxon>Bacillati</taxon>
        <taxon>Actinomycetota</taxon>
        <taxon>Actinomycetes</taxon>
        <taxon>Micrococcales</taxon>
        <taxon>Micrococcaceae</taxon>
        <taxon>Arthrobacter</taxon>
    </lineage>
</organism>
<feature type="compositionally biased region" description="Low complexity" evidence="1">
    <location>
        <begin position="260"/>
        <end position="270"/>
    </location>
</feature>
<feature type="compositionally biased region" description="Polar residues" evidence="1">
    <location>
        <begin position="49"/>
        <end position="61"/>
    </location>
</feature>
<protein>
    <submittedName>
        <fullName evidence="3">AAA family ATPase</fullName>
    </submittedName>
</protein>
<keyword evidence="4" id="KW-1185">Reference proteome</keyword>
<accession>A0ABY6FQH4</accession>